<dbReference type="Proteomes" id="UP001152523">
    <property type="component" value="Unassembled WGS sequence"/>
</dbReference>
<gene>
    <name evidence="3" type="ORF">CEPIT_LOCUS40934</name>
</gene>
<dbReference type="PANTHER" id="PTHR37610:SF101">
    <property type="entry name" value="(RAPE) HYPOTHETICAL PROTEIN"/>
    <property type="match status" value="1"/>
</dbReference>
<evidence type="ECO:0000313" key="4">
    <source>
        <dbReference type="Proteomes" id="UP001152523"/>
    </source>
</evidence>
<protein>
    <recommendedName>
        <fullName evidence="2">Retrotransposon Copia-like N-terminal domain-containing protein</fullName>
    </recommendedName>
</protein>
<feature type="compositionally biased region" description="Basic and acidic residues" evidence="1">
    <location>
        <begin position="100"/>
        <end position="116"/>
    </location>
</feature>
<dbReference type="PANTHER" id="PTHR37610">
    <property type="entry name" value="CCHC-TYPE DOMAIN-CONTAINING PROTEIN"/>
    <property type="match status" value="1"/>
</dbReference>
<feature type="non-terminal residue" evidence="3">
    <location>
        <position position="515"/>
    </location>
</feature>
<name>A0AAV0G7Q4_9ASTE</name>
<organism evidence="3 4">
    <name type="scientific">Cuscuta epithymum</name>
    <dbReference type="NCBI Taxonomy" id="186058"/>
    <lineage>
        <taxon>Eukaryota</taxon>
        <taxon>Viridiplantae</taxon>
        <taxon>Streptophyta</taxon>
        <taxon>Embryophyta</taxon>
        <taxon>Tracheophyta</taxon>
        <taxon>Spermatophyta</taxon>
        <taxon>Magnoliopsida</taxon>
        <taxon>eudicotyledons</taxon>
        <taxon>Gunneridae</taxon>
        <taxon>Pentapetalae</taxon>
        <taxon>asterids</taxon>
        <taxon>lamiids</taxon>
        <taxon>Solanales</taxon>
        <taxon>Convolvulaceae</taxon>
        <taxon>Cuscuteae</taxon>
        <taxon>Cuscuta</taxon>
        <taxon>Cuscuta subgen. Cuscuta</taxon>
    </lineage>
</organism>
<dbReference type="Pfam" id="PF14244">
    <property type="entry name" value="Retrotran_gag_3"/>
    <property type="match status" value="1"/>
</dbReference>
<dbReference type="InterPro" id="IPR029472">
    <property type="entry name" value="Copia-like_N"/>
</dbReference>
<feature type="compositionally biased region" description="Low complexity" evidence="1">
    <location>
        <begin position="403"/>
        <end position="414"/>
    </location>
</feature>
<dbReference type="EMBL" id="CAMAPF010001056">
    <property type="protein sequence ID" value="CAH9143778.1"/>
    <property type="molecule type" value="Genomic_DNA"/>
</dbReference>
<keyword evidence="4" id="KW-1185">Reference proteome</keyword>
<evidence type="ECO:0000259" key="2">
    <source>
        <dbReference type="Pfam" id="PF14244"/>
    </source>
</evidence>
<proteinExistence type="predicted"/>
<accession>A0AAV0G7Q4</accession>
<feature type="region of interest" description="Disordered" evidence="1">
    <location>
        <begin position="100"/>
        <end position="119"/>
    </location>
</feature>
<dbReference type="AlphaFoldDB" id="A0AAV0G7Q4"/>
<feature type="domain" description="Retrotransposon Copia-like N-terminal" evidence="2">
    <location>
        <begin position="23"/>
        <end position="69"/>
    </location>
</feature>
<reference evidence="3" key="1">
    <citation type="submission" date="2022-07" db="EMBL/GenBank/DDBJ databases">
        <authorList>
            <person name="Macas J."/>
            <person name="Novak P."/>
            <person name="Neumann P."/>
        </authorList>
    </citation>
    <scope>NUCLEOTIDE SEQUENCE</scope>
</reference>
<evidence type="ECO:0000313" key="3">
    <source>
        <dbReference type="EMBL" id="CAH9143778.1"/>
    </source>
</evidence>
<feature type="region of interest" description="Disordered" evidence="1">
    <location>
        <begin position="390"/>
        <end position="426"/>
    </location>
</feature>
<evidence type="ECO:0000256" key="1">
    <source>
        <dbReference type="SAM" id="MobiDB-lite"/>
    </source>
</evidence>
<comment type="caution">
    <text evidence="3">The sequence shown here is derived from an EMBL/GenBank/DDBJ whole genome shotgun (WGS) entry which is preliminary data.</text>
</comment>
<sequence length="515" mass="59663">MASGEENASSSKIDYTSPYFLGPQDRSGDFITPVRLSGDNYDDWSSSIRLALRARRKFSFVNGVINKPEPPCTEEDWLTIHSMLVSWILNTILPEISGGRRDDPIFEEPPLGREDPPPQPDIPFATIADRRRFQAWGQYRTLLPPMILDPTMLEEWGYWDDIDALLGDSLWRRILFVQERASLPLTMEFLCSVQFTHYRQAVQEGAVIGSESRMRFTILGMEHSITVAELGWRMGLYTPAYTQTEEFRALPTRLPEAFDIDEFWHRHSTDTRSFLRMHPHSNKWRETHWYILSFVLSCGFFGRPNNTNRLSKKDILFFWSLIHRIPVNMAVLMARFFRSQGKTVRRTIQTGPFITTLVRSFYPDLDIPGLVHLQDSIRVLRSSSFTNMRIKKKRNTQELPGIEQPTQQSSSSRPSGHEGSSEPFSYMPSAADWRAMMDGMRSLQTSVSEMRVAQDRGFQEMRDAHETALGEFRDFRLAQERATRDMQAELETQRLDIDEMRDWLRPHYGPQDGAG</sequence>